<dbReference type="HAMAP" id="MF_01411">
    <property type="entry name" value="LPS_assembly_LptD"/>
    <property type="match status" value="1"/>
</dbReference>
<dbReference type="EMBL" id="LAZR01021351">
    <property type="protein sequence ID" value="KKL85631.1"/>
    <property type="molecule type" value="Genomic_DNA"/>
</dbReference>
<accession>A0A0F9G599</accession>
<dbReference type="GO" id="GO:1990351">
    <property type="term" value="C:transporter complex"/>
    <property type="evidence" value="ECO:0007669"/>
    <property type="project" value="TreeGrafter"/>
</dbReference>
<dbReference type="GO" id="GO:0015920">
    <property type="term" value="P:lipopolysaccharide transport"/>
    <property type="evidence" value="ECO:0007669"/>
    <property type="project" value="InterPro"/>
</dbReference>
<dbReference type="PANTHER" id="PTHR30189">
    <property type="entry name" value="LPS-ASSEMBLY PROTEIN"/>
    <property type="match status" value="1"/>
</dbReference>
<dbReference type="Pfam" id="PF19838">
    <property type="entry name" value="LptD_2"/>
    <property type="match status" value="1"/>
</dbReference>
<dbReference type="AlphaFoldDB" id="A0A0F9G599"/>
<name>A0A0F9G599_9ZZZZ</name>
<dbReference type="GO" id="GO:0043165">
    <property type="term" value="P:Gram-negative-bacterium-type cell outer membrane assembly"/>
    <property type="evidence" value="ECO:0007669"/>
    <property type="project" value="InterPro"/>
</dbReference>
<proteinExistence type="inferred from homology"/>
<dbReference type="InterPro" id="IPR045659">
    <property type="entry name" value="LptD_2"/>
</dbReference>
<reference evidence="2" key="1">
    <citation type="journal article" date="2015" name="Nature">
        <title>Complex archaea that bridge the gap between prokaryotes and eukaryotes.</title>
        <authorList>
            <person name="Spang A."/>
            <person name="Saw J.H."/>
            <person name="Jorgensen S.L."/>
            <person name="Zaremba-Niedzwiedzka K."/>
            <person name="Martijn J."/>
            <person name="Lind A.E."/>
            <person name="van Eijk R."/>
            <person name="Schleper C."/>
            <person name="Guy L."/>
            <person name="Ettema T.J."/>
        </authorList>
    </citation>
    <scope>NUCLEOTIDE SEQUENCE</scope>
</reference>
<sequence length="656" mass="74408">MRTLISAITLIFTLIVLSGPAHSASPDMSADISSERMEQHEGMYYFEGSVQINRQHFSLWSERAVVSEADSTLEAEGSVIINSPDFYATGSRTSMDLDKGTGVLHDAQVHFLDGDYYVDAEEFEMLGDGHYRLKRATLTTCTDLPPAWCIRGSEVDILVGERIVATHARFKVKNVPVLYTPYLWAPIVTDRRTGPLPPNFGYRKSTGLHISQPFFWAISESRDATLTLDYHTKEAFGQEVEYRYIEAPHITGQWNIMHLRDTEHALDYYETRIRHRHDGEPVSGFLNIHTINREDYYRLYEDYLEDSSRRYLESTAEVAYSISPEKPFGNSRLYASARNYQDLMEGVRSEEVLQRRPEVGISVAPLGPGSLDFFGRARSITFDREVGTEGRRADLEAMASLTMGSAVLLRQEVGAERHVYEVNEAALPTINEETTLYSYRADLGFTASRAYRSLTHEVSPSLIYSSTVLEGDTPARFDIEDTAADSSTGTLQLVNRLLGERGRLVSLQIKQTYDFLAEDEPYRPISTNLSLMQPSGPATLSLGFTYDHYDRQIRSMNSRLKLQFKRVYFEAGQQYNRQSEVETYSADAGLKVNDKLKLLAGMRYDKEEEDGLEEVSAGLNYQSQCWGIRLTYVKKPDDYAVYMQLTLLGLGEARFN</sequence>
<dbReference type="GO" id="GO:0009279">
    <property type="term" value="C:cell outer membrane"/>
    <property type="evidence" value="ECO:0007669"/>
    <property type="project" value="InterPro"/>
</dbReference>
<organism evidence="2">
    <name type="scientific">marine sediment metagenome</name>
    <dbReference type="NCBI Taxonomy" id="412755"/>
    <lineage>
        <taxon>unclassified sequences</taxon>
        <taxon>metagenomes</taxon>
        <taxon>ecological metagenomes</taxon>
    </lineage>
</organism>
<feature type="domain" description="LPS-assembly protein LptD central" evidence="1">
    <location>
        <begin position="163"/>
        <end position="343"/>
    </location>
</feature>
<gene>
    <name evidence="2" type="ORF">LCGC14_1952800</name>
</gene>
<protein>
    <recommendedName>
        <fullName evidence="1">LPS-assembly protein LptD central domain-containing protein</fullName>
    </recommendedName>
</protein>
<evidence type="ECO:0000313" key="2">
    <source>
        <dbReference type="EMBL" id="KKL85631.1"/>
    </source>
</evidence>
<comment type="caution">
    <text evidence="2">The sequence shown here is derived from an EMBL/GenBank/DDBJ whole genome shotgun (WGS) entry which is preliminary data.</text>
</comment>
<dbReference type="PANTHER" id="PTHR30189:SF1">
    <property type="entry name" value="LPS-ASSEMBLY PROTEIN LPTD"/>
    <property type="match status" value="1"/>
</dbReference>
<evidence type="ECO:0000259" key="1">
    <source>
        <dbReference type="Pfam" id="PF19838"/>
    </source>
</evidence>
<dbReference type="InterPro" id="IPR020889">
    <property type="entry name" value="LipoPS_assembly_LptD"/>
</dbReference>
<dbReference type="InterPro" id="IPR050218">
    <property type="entry name" value="LptD"/>
</dbReference>